<keyword evidence="6" id="KW-1185">Reference proteome</keyword>
<proteinExistence type="predicted"/>
<dbReference type="OrthoDB" id="2119228at2759"/>
<feature type="domain" description="CBM1" evidence="4">
    <location>
        <begin position="100"/>
        <end position="140"/>
    </location>
</feature>
<feature type="chain" id="PRO_5025673615" description="CBM1 domain-containing protein" evidence="3">
    <location>
        <begin position="20"/>
        <end position="142"/>
    </location>
</feature>
<dbReference type="Proteomes" id="UP000800040">
    <property type="component" value="Unassembled WGS sequence"/>
</dbReference>
<feature type="region of interest" description="Disordered" evidence="2">
    <location>
        <begin position="41"/>
        <end position="97"/>
    </location>
</feature>
<dbReference type="InterPro" id="IPR035971">
    <property type="entry name" value="CBD_sf"/>
</dbReference>
<dbReference type="InterPro" id="IPR000254">
    <property type="entry name" value="CBD"/>
</dbReference>
<dbReference type="SUPFAM" id="SSF57180">
    <property type="entry name" value="Cellulose-binding domain"/>
    <property type="match status" value="1"/>
</dbReference>
<dbReference type="GO" id="GO:0030248">
    <property type="term" value="F:cellulose binding"/>
    <property type="evidence" value="ECO:0007669"/>
    <property type="project" value="InterPro"/>
</dbReference>
<reference evidence="5" key="1">
    <citation type="submission" date="2020-01" db="EMBL/GenBank/DDBJ databases">
        <authorList>
            <consortium name="DOE Joint Genome Institute"/>
            <person name="Haridas S."/>
            <person name="Albert R."/>
            <person name="Binder M."/>
            <person name="Bloem J."/>
            <person name="Labutti K."/>
            <person name="Salamov A."/>
            <person name="Andreopoulos B."/>
            <person name="Baker S.E."/>
            <person name="Barry K."/>
            <person name="Bills G."/>
            <person name="Bluhm B.H."/>
            <person name="Cannon C."/>
            <person name="Castanera R."/>
            <person name="Culley D.E."/>
            <person name="Daum C."/>
            <person name="Ezra D."/>
            <person name="Gonzalez J.B."/>
            <person name="Henrissat B."/>
            <person name="Kuo A."/>
            <person name="Liang C."/>
            <person name="Lipzen A."/>
            <person name="Lutzoni F."/>
            <person name="Magnuson J."/>
            <person name="Mondo S."/>
            <person name="Nolan M."/>
            <person name="Ohm R."/>
            <person name="Pangilinan J."/>
            <person name="Park H.-J."/>
            <person name="Ramirez L."/>
            <person name="Alfaro M."/>
            <person name="Sun H."/>
            <person name="Tritt A."/>
            <person name="Yoshinaga Y."/>
            <person name="Zwiers L.-H."/>
            <person name="Turgeon B.G."/>
            <person name="Goodwin S.B."/>
            <person name="Spatafora J.W."/>
            <person name="Crous P.W."/>
            <person name="Grigoriev I.V."/>
        </authorList>
    </citation>
    <scope>NUCLEOTIDE SEQUENCE</scope>
    <source>
        <strain evidence="5">P77</strain>
    </source>
</reference>
<name>A0A6A5KB62_9PLEO</name>
<feature type="signal peptide" evidence="3">
    <location>
        <begin position="1"/>
        <end position="19"/>
    </location>
</feature>
<dbReference type="AlphaFoldDB" id="A0A6A5KB62"/>
<evidence type="ECO:0000313" key="6">
    <source>
        <dbReference type="Proteomes" id="UP000800040"/>
    </source>
</evidence>
<evidence type="ECO:0000256" key="3">
    <source>
        <dbReference type="SAM" id="SignalP"/>
    </source>
</evidence>
<keyword evidence="1 3" id="KW-0732">Signal</keyword>
<evidence type="ECO:0000313" key="5">
    <source>
        <dbReference type="EMBL" id="KAF1834568.1"/>
    </source>
</evidence>
<organism evidence="5 6">
    <name type="scientific">Decorospora gaudefroyi</name>
    <dbReference type="NCBI Taxonomy" id="184978"/>
    <lineage>
        <taxon>Eukaryota</taxon>
        <taxon>Fungi</taxon>
        <taxon>Dikarya</taxon>
        <taxon>Ascomycota</taxon>
        <taxon>Pezizomycotina</taxon>
        <taxon>Dothideomycetes</taxon>
        <taxon>Pleosporomycetidae</taxon>
        <taxon>Pleosporales</taxon>
        <taxon>Pleosporineae</taxon>
        <taxon>Pleosporaceae</taxon>
        <taxon>Decorospora</taxon>
    </lineage>
</organism>
<accession>A0A6A5KB62</accession>
<dbReference type="SMART" id="SM00236">
    <property type="entry name" value="fCBD"/>
    <property type="match status" value="1"/>
</dbReference>
<dbReference type="Pfam" id="PF00734">
    <property type="entry name" value="CBM_1"/>
    <property type="match status" value="1"/>
</dbReference>
<dbReference type="GO" id="GO:0005576">
    <property type="term" value="C:extracellular region"/>
    <property type="evidence" value="ECO:0007669"/>
    <property type="project" value="InterPro"/>
</dbReference>
<evidence type="ECO:0000256" key="1">
    <source>
        <dbReference type="ARBA" id="ARBA00022729"/>
    </source>
</evidence>
<feature type="compositionally biased region" description="Low complexity" evidence="2">
    <location>
        <begin position="59"/>
        <end position="76"/>
    </location>
</feature>
<dbReference type="EMBL" id="ML975300">
    <property type="protein sequence ID" value="KAF1834568.1"/>
    <property type="molecule type" value="Genomic_DNA"/>
</dbReference>
<protein>
    <recommendedName>
        <fullName evidence="4">CBM1 domain-containing protein</fullName>
    </recommendedName>
</protein>
<sequence length="142" mass="15447">MQLTTLAVLFASLSAVCLAVPANNNQETRTTYLITCIGNNPCTDNISRTKPGGPEPTTDKMTTTTRKPPRPTTTKTTTKRPDQPTKTTTGEEVGPSSTRCPVPLYYQCGGYYDGKPWSGCSNCVQGAKCLVQNEYYHQCVSE</sequence>
<evidence type="ECO:0000256" key="2">
    <source>
        <dbReference type="SAM" id="MobiDB-lite"/>
    </source>
</evidence>
<evidence type="ECO:0000259" key="4">
    <source>
        <dbReference type="PROSITE" id="PS51164"/>
    </source>
</evidence>
<dbReference type="GO" id="GO:0005975">
    <property type="term" value="P:carbohydrate metabolic process"/>
    <property type="evidence" value="ECO:0007669"/>
    <property type="project" value="InterPro"/>
</dbReference>
<dbReference type="PROSITE" id="PS51164">
    <property type="entry name" value="CBM1_2"/>
    <property type="match status" value="1"/>
</dbReference>
<gene>
    <name evidence="5" type="ORF">BDW02DRAFT_598102</name>
</gene>